<keyword evidence="2" id="KW-1185">Reference proteome</keyword>
<accession>A0AAW1XYD2</accession>
<evidence type="ECO:0000313" key="1">
    <source>
        <dbReference type="EMBL" id="KAK9940798.1"/>
    </source>
</evidence>
<proteinExistence type="predicted"/>
<protein>
    <submittedName>
        <fullName evidence="1">Uncharacterized protein</fullName>
    </submittedName>
</protein>
<dbReference type="Proteomes" id="UP001457282">
    <property type="component" value="Unassembled WGS sequence"/>
</dbReference>
<evidence type="ECO:0000313" key="2">
    <source>
        <dbReference type="Proteomes" id="UP001457282"/>
    </source>
</evidence>
<dbReference type="EMBL" id="JBEDUW010000003">
    <property type="protein sequence ID" value="KAK9940798.1"/>
    <property type="molecule type" value="Genomic_DNA"/>
</dbReference>
<name>A0AAW1XYD2_RUBAR</name>
<sequence length="94" mass="10126">MLPRSEHGLRLKGNRRGLLMSCGLASSGIESGSSCMVEWIMAIYGGCGARDGSMMGTTWLGVAGQRFVNGEGWVDEGFRLIVWNGCEFGGEVYD</sequence>
<reference evidence="1 2" key="1">
    <citation type="journal article" date="2023" name="G3 (Bethesda)">
        <title>A chromosome-length genome assembly and annotation of blackberry (Rubus argutus, cv. 'Hillquist').</title>
        <authorList>
            <person name="Bruna T."/>
            <person name="Aryal R."/>
            <person name="Dudchenko O."/>
            <person name="Sargent D.J."/>
            <person name="Mead D."/>
            <person name="Buti M."/>
            <person name="Cavallini A."/>
            <person name="Hytonen T."/>
            <person name="Andres J."/>
            <person name="Pham M."/>
            <person name="Weisz D."/>
            <person name="Mascagni F."/>
            <person name="Usai G."/>
            <person name="Natali L."/>
            <person name="Bassil N."/>
            <person name="Fernandez G.E."/>
            <person name="Lomsadze A."/>
            <person name="Armour M."/>
            <person name="Olukolu B."/>
            <person name="Poorten T."/>
            <person name="Britton C."/>
            <person name="Davik J."/>
            <person name="Ashrafi H."/>
            <person name="Aiden E.L."/>
            <person name="Borodovsky M."/>
            <person name="Worthington M."/>
        </authorList>
    </citation>
    <scope>NUCLEOTIDE SEQUENCE [LARGE SCALE GENOMIC DNA]</scope>
    <source>
        <strain evidence="1">PI 553951</strain>
    </source>
</reference>
<gene>
    <name evidence="1" type="ORF">M0R45_017439</name>
</gene>
<comment type="caution">
    <text evidence="1">The sequence shown here is derived from an EMBL/GenBank/DDBJ whole genome shotgun (WGS) entry which is preliminary data.</text>
</comment>
<dbReference type="AlphaFoldDB" id="A0AAW1XYD2"/>
<organism evidence="1 2">
    <name type="scientific">Rubus argutus</name>
    <name type="common">Southern blackberry</name>
    <dbReference type="NCBI Taxonomy" id="59490"/>
    <lineage>
        <taxon>Eukaryota</taxon>
        <taxon>Viridiplantae</taxon>
        <taxon>Streptophyta</taxon>
        <taxon>Embryophyta</taxon>
        <taxon>Tracheophyta</taxon>
        <taxon>Spermatophyta</taxon>
        <taxon>Magnoliopsida</taxon>
        <taxon>eudicotyledons</taxon>
        <taxon>Gunneridae</taxon>
        <taxon>Pentapetalae</taxon>
        <taxon>rosids</taxon>
        <taxon>fabids</taxon>
        <taxon>Rosales</taxon>
        <taxon>Rosaceae</taxon>
        <taxon>Rosoideae</taxon>
        <taxon>Rosoideae incertae sedis</taxon>
        <taxon>Rubus</taxon>
    </lineage>
</organism>